<dbReference type="AlphaFoldDB" id="A0A0R3X4K7"/>
<feature type="region of interest" description="Disordered" evidence="3">
    <location>
        <begin position="711"/>
        <end position="766"/>
    </location>
</feature>
<name>A0A0R3X4K7_HYDTA</name>
<comment type="similarity">
    <text evidence="2">Belongs to the WD repeat coronin family.</text>
</comment>
<evidence type="ECO:0000313" key="5">
    <source>
        <dbReference type="Proteomes" id="UP000274429"/>
    </source>
</evidence>
<dbReference type="PANTHER" id="PTHR10856:SF0">
    <property type="entry name" value="CORONIN"/>
    <property type="match status" value="1"/>
</dbReference>
<feature type="compositionally biased region" description="Basic and acidic residues" evidence="3">
    <location>
        <begin position="523"/>
        <end position="538"/>
    </location>
</feature>
<dbReference type="Gene3D" id="2.130.10.10">
    <property type="entry name" value="YVTN repeat-like/Quinoprotein amine dehydrogenase"/>
    <property type="match status" value="1"/>
</dbReference>
<dbReference type="PROSITE" id="PS50294">
    <property type="entry name" value="WD_REPEATS_REGION"/>
    <property type="match status" value="1"/>
</dbReference>
<dbReference type="GO" id="GO:0051015">
    <property type="term" value="F:actin filament binding"/>
    <property type="evidence" value="ECO:0007669"/>
    <property type="project" value="TreeGrafter"/>
</dbReference>
<reference evidence="6" key="1">
    <citation type="submission" date="2016-04" db="UniProtKB">
        <authorList>
            <consortium name="WormBaseParasite"/>
        </authorList>
    </citation>
    <scope>IDENTIFICATION</scope>
</reference>
<dbReference type="SMART" id="SM00320">
    <property type="entry name" value="WD40"/>
    <property type="match status" value="3"/>
</dbReference>
<accession>A0A0R3X4K7</accession>
<dbReference type="SMART" id="SM01167">
    <property type="entry name" value="DUF1900"/>
    <property type="match status" value="1"/>
</dbReference>
<dbReference type="SUPFAM" id="SSF50978">
    <property type="entry name" value="WD40 repeat-like"/>
    <property type="match status" value="1"/>
</dbReference>
<dbReference type="InterPro" id="IPR036322">
    <property type="entry name" value="WD40_repeat_dom_sf"/>
</dbReference>
<proteinExistence type="inferred from homology"/>
<dbReference type="InterPro" id="IPR015505">
    <property type="entry name" value="Coronin"/>
</dbReference>
<evidence type="ECO:0000313" key="4">
    <source>
        <dbReference type="EMBL" id="VDM32869.1"/>
    </source>
</evidence>
<dbReference type="WBParaSite" id="TTAC_0000835101-mRNA-1">
    <property type="protein sequence ID" value="TTAC_0000835101-mRNA-1"/>
    <property type="gene ID" value="TTAC_0000835101"/>
</dbReference>
<gene>
    <name evidence="4" type="ORF">TTAC_LOCUS8336</name>
</gene>
<keyword evidence="1 2" id="KW-0853">WD repeat</keyword>
<dbReference type="EMBL" id="UYWX01020486">
    <property type="protein sequence ID" value="VDM32869.1"/>
    <property type="molecule type" value="Genomic_DNA"/>
</dbReference>
<evidence type="ECO:0000256" key="1">
    <source>
        <dbReference type="PROSITE-ProRule" id="PRU00221"/>
    </source>
</evidence>
<protein>
    <recommendedName>
        <fullName evidence="2">Coronin</fullName>
    </recommendedName>
</protein>
<sequence>MPSPLLHTTNPLWFPAGAADGFEGIPISNAIHYGHLAACSAYFLSVATGFNAGGSVALLDLSRPGRYESDMYHRTQCHSNSVTDLEWRGDVLATSSLDRTVKLWRVQSQGNASMLMHSKTLDHKDRVVSVAWCPTEGGVVATALYGKKVLVWNVESGKVQSVHMGSSGSHCVCWSSNGCIAVASRDKKLCIFDAEHGEKKPVVSMICHQGSKPWKTAFLDDSTLVTVGFGQEGSKELATWDLKNPSSPVDRIRCNQSSGSVIMNYYQGNRFLFLSGRGDNGIQVYKYENQRMDIVGQFQSPHPYRDICWMKQEYLDSKSQEIGRCFRLFQPDTAVVLSTGSRRRSSLFSTNLCQQDFGGPFSLSNGHARRKLSAPLIEPLSIRLQECDNDDEEGEVEETETVKERGLVAIHGSKFCEHEVVGVLKRPRIMSSSAQHHPDCCKYINRVMFDQCLANMHDKTNKNHLCQNTTHSVFSKAEESLQKPPSIPPKPRAKRIWDSWKAIPEVVHDRLNRMLEKNSASSKMKENDANGYSDKREQSDDEILYVTSAFNRKRTSVDVNSSMDGKRAQETDDEDGYATCSVSDLVAVFEAKAAQIAAMESVSVGSESLSHPRIEATPTLPLVMPPVTQAAEIIVLEKDSNHQVCTPQPSMKRASHLVDSFMYVIGMSWEVDQIYQPKPLNRMYTNSSHQRWSIPHSIGIQMSPALRYMQRSQRTSVHLPRSTLQPNNEATTDGSARRPSLHIPVSDSRERLHDDAADSVSPDYKTGTHNNYNPRLLWLVIYGAPVELITVPTDPQTCLSSRPTPANTYATGVGALQKWDADEKLSYLRSSKEAGEAAEMQTSLERMSIQLIPVVAPVKPSRLSLLDEFRLLKTQKFSPSLQNAKHKPSVTLSRSATFTPSYSSFIEPRRCRRDQGVMFSNPASRHPCSQASIQTSCKFYEGYAKYLRDLESTVRRWCSDCAPDTTQPESMGVRKSRGCEFNSESEMEKSTTYVQYVALPSPRKVKGKDSSQVGLFDEPRSDCDETCVGTMTDADSDALSSTYSASVTN</sequence>
<dbReference type="InterPro" id="IPR001680">
    <property type="entry name" value="WD40_rpt"/>
</dbReference>
<dbReference type="OrthoDB" id="1850764at2759"/>
<keyword evidence="2" id="KW-0677">Repeat</keyword>
<dbReference type="STRING" id="6205.A0A0R3X4K7"/>
<reference evidence="4 5" key="2">
    <citation type="submission" date="2018-11" db="EMBL/GenBank/DDBJ databases">
        <authorList>
            <consortium name="Pathogen Informatics"/>
        </authorList>
    </citation>
    <scope>NUCLEOTIDE SEQUENCE [LARGE SCALE GENOMIC DNA]</scope>
</reference>
<feature type="repeat" description="WD" evidence="1">
    <location>
        <begin position="120"/>
        <end position="162"/>
    </location>
</feature>
<keyword evidence="5" id="KW-1185">Reference proteome</keyword>
<dbReference type="PROSITE" id="PS50082">
    <property type="entry name" value="WD_REPEATS_2"/>
    <property type="match status" value="2"/>
</dbReference>
<dbReference type="Pfam" id="PF00400">
    <property type="entry name" value="WD40"/>
    <property type="match status" value="2"/>
</dbReference>
<feature type="compositionally biased region" description="Polar residues" evidence="3">
    <location>
        <begin position="711"/>
        <end position="734"/>
    </location>
</feature>
<feature type="compositionally biased region" description="Basic and acidic residues" evidence="3">
    <location>
        <begin position="747"/>
        <end position="756"/>
    </location>
</feature>
<dbReference type="PANTHER" id="PTHR10856">
    <property type="entry name" value="CORONIN"/>
    <property type="match status" value="1"/>
</dbReference>
<feature type="region of interest" description="Disordered" evidence="3">
    <location>
        <begin position="517"/>
        <end position="538"/>
    </location>
</feature>
<dbReference type="GO" id="GO:0007015">
    <property type="term" value="P:actin filament organization"/>
    <property type="evidence" value="ECO:0007669"/>
    <property type="project" value="TreeGrafter"/>
</dbReference>
<dbReference type="InterPro" id="IPR015943">
    <property type="entry name" value="WD40/YVTN_repeat-like_dom_sf"/>
</dbReference>
<evidence type="ECO:0000256" key="3">
    <source>
        <dbReference type="SAM" id="MobiDB-lite"/>
    </source>
</evidence>
<evidence type="ECO:0000256" key="2">
    <source>
        <dbReference type="RuleBase" id="RU280818"/>
    </source>
</evidence>
<organism evidence="6">
    <name type="scientific">Hydatigena taeniaeformis</name>
    <name type="common">Feline tapeworm</name>
    <name type="synonym">Taenia taeniaeformis</name>
    <dbReference type="NCBI Taxonomy" id="6205"/>
    <lineage>
        <taxon>Eukaryota</taxon>
        <taxon>Metazoa</taxon>
        <taxon>Spiralia</taxon>
        <taxon>Lophotrochozoa</taxon>
        <taxon>Platyhelminthes</taxon>
        <taxon>Cestoda</taxon>
        <taxon>Eucestoda</taxon>
        <taxon>Cyclophyllidea</taxon>
        <taxon>Taeniidae</taxon>
        <taxon>Hydatigera</taxon>
    </lineage>
</organism>
<feature type="repeat" description="WD" evidence="1">
    <location>
        <begin position="75"/>
        <end position="114"/>
    </location>
</feature>
<dbReference type="Proteomes" id="UP000274429">
    <property type="component" value="Unassembled WGS sequence"/>
</dbReference>
<evidence type="ECO:0000313" key="6">
    <source>
        <dbReference type="WBParaSite" id="TTAC_0000835101-mRNA-1"/>
    </source>
</evidence>